<accession>A0ABW7MNC4</accession>
<dbReference type="InterPro" id="IPR010982">
    <property type="entry name" value="Lambda_DNA-bd_dom_sf"/>
</dbReference>
<gene>
    <name evidence="2" type="ORF">V8G56_03915</name>
</gene>
<dbReference type="Gene3D" id="1.10.260.40">
    <property type="entry name" value="lambda repressor-like DNA-binding domains"/>
    <property type="match status" value="1"/>
</dbReference>
<comment type="caution">
    <text evidence="2">The sequence shown here is derived from an EMBL/GenBank/DDBJ whole genome shotgun (WGS) entry which is preliminary data.</text>
</comment>
<sequence length="292" mass="35036">MKRYYSFGELLIDYRKFYKLSQLDLANNIKVDLRTVQRWEKDLTLISSDKEEDFVLETLIPYQLIRNLNAKVPIPTFYDFKIRKYSLDEITNNLPKAKWFKEHINLISKQLRPIDFDYDNKYLRKFIKKAEKDSHILNEGLLKQATVLLPELNNILTSESGFYSGHSIILPLKESTYQKLRNRTIHNKDLNESDLVDFRKFDKPIFYSYDISADCNYTYYYIATAFLRFFKEHHKTDYLFCTYSDRDDGYELNQQAGLNIVWEDKELQKVLSTKYPPRFMEGNYRQFLADLN</sequence>
<dbReference type="InterPro" id="IPR001387">
    <property type="entry name" value="Cro/C1-type_HTH"/>
</dbReference>
<dbReference type="RefSeq" id="WP_395437153.1">
    <property type="nucleotide sequence ID" value="NZ_JBAWKC010000001.1"/>
</dbReference>
<feature type="domain" description="HTH cro/C1-type" evidence="1">
    <location>
        <begin position="11"/>
        <end position="50"/>
    </location>
</feature>
<keyword evidence="3" id="KW-1185">Reference proteome</keyword>
<name>A0ABW7MNC4_9FLAO</name>
<organism evidence="2 3">
    <name type="scientific">Gaetbulibacter aquiaggeris</name>
    <dbReference type="NCBI Taxonomy" id="1735373"/>
    <lineage>
        <taxon>Bacteria</taxon>
        <taxon>Pseudomonadati</taxon>
        <taxon>Bacteroidota</taxon>
        <taxon>Flavobacteriia</taxon>
        <taxon>Flavobacteriales</taxon>
        <taxon>Flavobacteriaceae</taxon>
        <taxon>Gaetbulibacter</taxon>
    </lineage>
</organism>
<dbReference type="CDD" id="cd00093">
    <property type="entry name" value="HTH_XRE"/>
    <property type="match status" value="1"/>
</dbReference>
<dbReference type="EMBL" id="JBAWKC010000001">
    <property type="protein sequence ID" value="MFH6767873.1"/>
    <property type="molecule type" value="Genomic_DNA"/>
</dbReference>
<dbReference type="Proteomes" id="UP001610104">
    <property type="component" value="Unassembled WGS sequence"/>
</dbReference>
<proteinExistence type="predicted"/>
<dbReference type="PROSITE" id="PS50943">
    <property type="entry name" value="HTH_CROC1"/>
    <property type="match status" value="1"/>
</dbReference>
<evidence type="ECO:0000259" key="1">
    <source>
        <dbReference type="PROSITE" id="PS50943"/>
    </source>
</evidence>
<evidence type="ECO:0000313" key="2">
    <source>
        <dbReference type="EMBL" id="MFH6767873.1"/>
    </source>
</evidence>
<evidence type="ECO:0000313" key="3">
    <source>
        <dbReference type="Proteomes" id="UP001610104"/>
    </source>
</evidence>
<dbReference type="SUPFAM" id="SSF47413">
    <property type="entry name" value="lambda repressor-like DNA-binding domains"/>
    <property type="match status" value="1"/>
</dbReference>
<reference evidence="2 3" key="1">
    <citation type="submission" date="2024-02" db="EMBL/GenBank/DDBJ databases">
        <title>A Gaetbulibacter species isolated from tidal flats and genomic insights of their niches.</title>
        <authorList>
            <person name="Ye Y."/>
        </authorList>
    </citation>
    <scope>NUCLEOTIDE SEQUENCE [LARGE SCALE GENOMIC DNA]</scope>
    <source>
        <strain evidence="2 3">KEM-8</strain>
    </source>
</reference>
<protein>
    <submittedName>
        <fullName evidence="2">Helix-turn-helix transcriptional regulator</fullName>
    </submittedName>
</protein>